<keyword evidence="1" id="KW-0472">Membrane</keyword>
<reference evidence="3 4" key="1">
    <citation type="submission" date="2019-07" db="EMBL/GenBank/DDBJ databases">
        <title>Whole genome shotgun sequence of Skermanella aerolata NBRC 106429.</title>
        <authorList>
            <person name="Hosoyama A."/>
            <person name="Uohara A."/>
            <person name="Ohji S."/>
            <person name="Ichikawa N."/>
        </authorList>
    </citation>
    <scope>NUCLEOTIDE SEQUENCE [LARGE SCALE GENOMIC DNA]</scope>
    <source>
        <strain evidence="3 4">NBRC 106429</strain>
    </source>
</reference>
<dbReference type="Proteomes" id="UP000321523">
    <property type="component" value="Unassembled WGS sequence"/>
</dbReference>
<dbReference type="InterPro" id="IPR018677">
    <property type="entry name" value="DUF2157"/>
</dbReference>
<dbReference type="EMBL" id="BJYZ01000011">
    <property type="protein sequence ID" value="GEO38626.1"/>
    <property type="molecule type" value="Genomic_DNA"/>
</dbReference>
<feature type="transmembrane region" description="Helical" evidence="1">
    <location>
        <begin position="252"/>
        <end position="271"/>
    </location>
</feature>
<evidence type="ECO:0000313" key="4">
    <source>
        <dbReference type="Proteomes" id="UP000321523"/>
    </source>
</evidence>
<accession>A0A512DQ72</accession>
<feature type="domain" description="DUF2157" evidence="2">
    <location>
        <begin position="34"/>
        <end position="172"/>
    </location>
</feature>
<evidence type="ECO:0000256" key="1">
    <source>
        <dbReference type="SAM" id="Phobius"/>
    </source>
</evidence>
<gene>
    <name evidence="3" type="ORF">SAE02_27740</name>
</gene>
<feature type="transmembrane region" description="Helical" evidence="1">
    <location>
        <begin position="361"/>
        <end position="379"/>
    </location>
</feature>
<feature type="transmembrane region" description="Helical" evidence="1">
    <location>
        <begin position="283"/>
        <end position="300"/>
    </location>
</feature>
<sequence length="448" mass="47704">MVHAVTTDRITPLLHRYPFLHQYYVGRLRTDLSRWAERGLVRREDVDAILKDAGAADRAPGSLPNLLALLGAVLVAAGALLFLAANWEGMGRIAKLAVLSAALWGAHAASYAALRVRSDQFAEAMMLLGVALFGAGIMLIGQIYHLSADPPAGVLLWALGAIVAAWAWPSQLAACGALVLISLWFTLAAPESPLAVYLPFLPVWAAMLPPILRTRWMAAYHVALASAAWFVVVTLVMLMSEDAGASEDLLRLGSALAALFLTAGSLLSALVPAVPFAVPLERYALTGALAAVSLLALPSFHDGRAAGDPWWSGMAALVLLAALAGAVFRWRLASDRLALGAVVLVAVAVGCAVVPAEHGWLALAALNLALVAALIGLIAEGYRRDDRFVVNLGFLAFALTILRLYFDTFWLLFDRSLFFMVGGLLVIALGWILERKRRHLIGGLGEAA</sequence>
<feature type="transmembrane region" description="Helical" evidence="1">
    <location>
        <begin position="150"/>
        <end position="167"/>
    </location>
</feature>
<feature type="transmembrane region" description="Helical" evidence="1">
    <location>
        <begin position="337"/>
        <end position="355"/>
    </location>
</feature>
<feature type="transmembrane region" description="Helical" evidence="1">
    <location>
        <begin position="412"/>
        <end position="433"/>
    </location>
</feature>
<keyword evidence="1" id="KW-1133">Transmembrane helix</keyword>
<feature type="transmembrane region" description="Helical" evidence="1">
    <location>
        <begin position="219"/>
        <end position="240"/>
    </location>
</feature>
<organism evidence="3 4">
    <name type="scientific">Skermanella aerolata</name>
    <dbReference type="NCBI Taxonomy" id="393310"/>
    <lineage>
        <taxon>Bacteria</taxon>
        <taxon>Pseudomonadati</taxon>
        <taxon>Pseudomonadota</taxon>
        <taxon>Alphaproteobacteria</taxon>
        <taxon>Rhodospirillales</taxon>
        <taxon>Azospirillaceae</taxon>
        <taxon>Skermanella</taxon>
    </lineage>
</organism>
<dbReference type="Pfam" id="PF09925">
    <property type="entry name" value="DUF2157"/>
    <property type="match status" value="1"/>
</dbReference>
<feature type="transmembrane region" description="Helical" evidence="1">
    <location>
        <begin position="93"/>
        <end position="114"/>
    </location>
</feature>
<feature type="transmembrane region" description="Helical" evidence="1">
    <location>
        <begin position="388"/>
        <end position="406"/>
    </location>
</feature>
<evidence type="ECO:0000313" key="3">
    <source>
        <dbReference type="EMBL" id="GEO38626.1"/>
    </source>
</evidence>
<evidence type="ECO:0000259" key="2">
    <source>
        <dbReference type="Pfam" id="PF09925"/>
    </source>
</evidence>
<feature type="transmembrane region" description="Helical" evidence="1">
    <location>
        <begin position="126"/>
        <end position="144"/>
    </location>
</feature>
<keyword evidence="4" id="KW-1185">Reference proteome</keyword>
<dbReference type="OrthoDB" id="7353197at2"/>
<comment type="caution">
    <text evidence="3">The sequence shown here is derived from an EMBL/GenBank/DDBJ whole genome shotgun (WGS) entry which is preliminary data.</text>
</comment>
<feature type="transmembrane region" description="Helical" evidence="1">
    <location>
        <begin position="312"/>
        <end position="330"/>
    </location>
</feature>
<proteinExistence type="predicted"/>
<protein>
    <submittedName>
        <fullName evidence="3">Membrane protein</fullName>
    </submittedName>
</protein>
<name>A0A512DQ72_9PROT</name>
<feature type="transmembrane region" description="Helical" evidence="1">
    <location>
        <begin position="66"/>
        <end position="87"/>
    </location>
</feature>
<keyword evidence="1" id="KW-0812">Transmembrane</keyword>
<dbReference type="AlphaFoldDB" id="A0A512DQ72"/>